<keyword evidence="1" id="KW-0812">Transmembrane</keyword>
<keyword evidence="1" id="KW-0472">Membrane</keyword>
<sequence length="49" mass="5985">MKDMQKFVFFYSSNVFKVWYIVFILMSYCVCYLFIYSVRIVGLEIHVTL</sequence>
<dbReference type="EMBL" id="CP000236">
    <property type="protein sequence ID" value="ABD44816.1"/>
    <property type="molecule type" value="Genomic_DNA"/>
</dbReference>
<gene>
    <name evidence="2" type="ordered locus">ECH_0668</name>
</gene>
<evidence type="ECO:0000313" key="2">
    <source>
        <dbReference type="EMBL" id="ABD44816.1"/>
    </source>
</evidence>
<organism evidence="2 3">
    <name type="scientific">Ehrlichia chaffeensis (strain ATCC CRL-10679 / Arkansas)</name>
    <dbReference type="NCBI Taxonomy" id="205920"/>
    <lineage>
        <taxon>Bacteria</taxon>
        <taxon>Pseudomonadati</taxon>
        <taxon>Pseudomonadota</taxon>
        <taxon>Alphaproteobacteria</taxon>
        <taxon>Rickettsiales</taxon>
        <taxon>Anaplasmataceae</taxon>
        <taxon>Ehrlichia</taxon>
    </lineage>
</organism>
<evidence type="ECO:0000256" key="1">
    <source>
        <dbReference type="SAM" id="Phobius"/>
    </source>
</evidence>
<accession>Q2GGF7</accession>
<reference evidence="2 3" key="1">
    <citation type="journal article" date="2006" name="PLoS Genet.">
        <title>Comparative genomics of emerging human ehrlichiosis agents.</title>
        <authorList>
            <person name="Dunning Hotopp J.C."/>
            <person name="Lin M."/>
            <person name="Madupu R."/>
            <person name="Crabtree J."/>
            <person name="Angiuoli S.V."/>
            <person name="Eisen J.A."/>
            <person name="Seshadri R."/>
            <person name="Ren Q."/>
            <person name="Wu M."/>
            <person name="Utterback T.R."/>
            <person name="Smith S."/>
            <person name="Lewis M."/>
            <person name="Khouri H."/>
            <person name="Zhang C."/>
            <person name="Niu H."/>
            <person name="Lin Q."/>
            <person name="Ohashi N."/>
            <person name="Zhi N."/>
            <person name="Nelson W."/>
            <person name="Brinkac L.M."/>
            <person name="Dodson R.J."/>
            <person name="Rosovitz M.J."/>
            <person name="Sundaram J."/>
            <person name="Daugherty S.C."/>
            <person name="Davidsen T."/>
            <person name="Durkin A.S."/>
            <person name="Gwinn M."/>
            <person name="Haft D.H."/>
            <person name="Selengut J.D."/>
            <person name="Sullivan S.A."/>
            <person name="Zafar N."/>
            <person name="Zhou L."/>
            <person name="Benahmed F."/>
            <person name="Forberger H."/>
            <person name="Halpin R."/>
            <person name="Mulligan S."/>
            <person name="Robinson J."/>
            <person name="White O."/>
            <person name="Rikihisa Y."/>
            <person name="Tettelin H."/>
        </authorList>
    </citation>
    <scope>NUCLEOTIDE SEQUENCE [LARGE SCALE GENOMIC DNA]</scope>
    <source>
        <strain evidence="3">ATCC CRL-10679 / Arkansas</strain>
    </source>
</reference>
<keyword evidence="1" id="KW-1133">Transmembrane helix</keyword>
<dbReference type="KEGG" id="ech:ECH_0668"/>
<feature type="transmembrane region" description="Helical" evidence="1">
    <location>
        <begin position="20"/>
        <end position="41"/>
    </location>
</feature>
<dbReference type="HOGENOM" id="CLU_3135119_0_0_5"/>
<proteinExistence type="predicted"/>
<dbReference type="AlphaFoldDB" id="Q2GGF7"/>
<keyword evidence="3" id="KW-1185">Reference proteome</keyword>
<protein>
    <submittedName>
        <fullName evidence="2">Uncharacterized protein</fullName>
    </submittedName>
</protein>
<dbReference type="Proteomes" id="UP000008320">
    <property type="component" value="Chromosome"/>
</dbReference>
<evidence type="ECO:0000313" key="3">
    <source>
        <dbReference type="Proteomes" id="UP000008320"/>
    </source>
</evidence>
<name>Q2GGF7_EHRCR</name>